<dbReference type="PANTHER" id="PTHR43335:SF4">
    <property type="entry name" value="ABC TRANSPORTER, ATP-BINDING PROTEIN"/>
    <property type="match status" value="1"/>
</dbReference>
<feature type="domain" description="ABC transporter" evidence="5">
    <location>
        <begin position="2"/>
        <end position="231"/>
    </location>
</feature>
<comment type="similarity">
    <text evidence="1">Belongs to the ABC transporter superfamily.</text>
</comment>
<dbReference type="Pfam" id="PF00005">
    <property type="entry name" value="ABC_tran"/>
    <property type="match status" value="1"/>
</dbReference>
<evidence type="ECO:0000313" key="6">
    <source>
        <dbReference type="EMBL" id="QOV89082.1"/>
    </source>
</evidence>
<keyword evidence="7" id="KW-1185">Reference proteome</keyword>
<organism evidence="6 7">
    <name type="scientific">Humisphaera borealis</name>
    <dbReference type="NCBI Taxonomy" id="2807512"/>
    <lineage>
        <taxon>Bacteria</taxon>
        <taxon>Pseudomonadati</taxon>
        <taxon>Planctomycetota</taxon>
        <taxon>Phycisphaerae</taxon>
        <taxon>Tepidisphaerales</taxon>
        <taxon>Tepidisphaeraceae</taxon>
        <taxon>Humisphaera</taxon>
    </lineage>
</organism>
<dbReference type="Proteomes" id="UP000593765">
    <property type="component" value="Chromosome"/>
</dbReference>
<evidence type="ECO:0000256" key="3">
    <source>
        <dbReference type="ARBA" id="ARBA00022741"/>
    </source>
</evidence>
<keyword evidence="4 6" id="KW-0067">ATP-binding</keyword>
<dbReference type="KEGG" id="hbs:IPV69_23140"/>
<dbReference type="SUPFAM" id="SSF52540">
    <property type="entry name" value="P-loop containing nucleoside triphosphate hydrolases"/>
    <property type="match status" value="1"/>
</dbReference>
<sequence length="320" mass="35455">MISVSQLTKAYGPVLAVDHISFDVPKGQIVGFLGPNGAGKSTTIKMLSCYLPPTSGGATVNGYDIFHQSEKVRENLGYLPENCPLYTDMRVREYLDYRGRLRKMPRDLRKSRIDYVIDRCWLEKVRDRVIGQLSKGYRQRVGLADSLLHDPPVLILDEPTVGLDPSQIIETRKLIKDLGGDHTVMLCTHILPEVEAVCDRVIIIRGGTIAAQGTPDELRDSLKMQARVLVELKGSADQVSKVLGNVAGVQNVEILNGRASAGSDGFITAAIRAQPKRDVREDVARTVMQNQWPLREIRLEQASLEEYFVKMMAAQATKGG</sequence>
<dbReference type="InterPro" id="IPR003593">
    <property type="entry name" value="AAA+_ATPase"/>
</dbReference>
<evidence type="ECO:0000256" key="1">
    <source>
        <dbReference type="ARBA" id="ARBA00005417"/>
    </source>
</evidence>
<dbReference type="PANTHER" id="PTHR43335">
    <property type="entry name" value="ABC TRANSPORTER, ATP-BINDING PROTEIN"/>
    <property type="match status" value="1"/>
</dbReference>
<gene>
    <name evidence="6" type="ORF">IPV69_23140</name>
</gene>
<evidence type="ECO:0000259" key="5">
    <source>
        <dbReference type="PROSITE" id="PS50893"/>
    </source>
</evidence>
<evidence type="ECO:0000256" key="2">
    <source>
        <dbReference type="ARBA" id="ARBA00022448"/>
    </source>
</evidence>
<keyword evidence="2" id="KW-0813">Transport</keyword>
<dbReference type="CDD" id="cd03230">
    <property type="entry name" value="ABC_DR_subfamily_A"/>
    <property type="match status" value="1"/>
</dbReference>
<reference evidence="6 7" key="1">
    <citation type="submission" date="2020-10" db="EMBL/GenBank/DDBJ databases">
        <title>Wide distribution of Phycisphaera-like planctomycetes from WD2101 soil group in peatlands and genome analysis of the first cultivated representative.</title>
        <authorList>
            <person name="Dedysh S.N."/>
            <person name="Beletsky A.V."/>
            <person name="Ivanova A."/>
            <person name="Kulichevskaya I.S."/>
            <person name="Suzina N.E."/>
            <person name="Philippov D.A."/>
            <person name="Rakitin A.L."/>
            <person name="Mardanov A.V."/>
            <person name="Ravin N.V."/>
        </authorList>
    </citation>
    <scope>NUCLEOTIDE SEQUENCE [LARGE SCALE GENOMIC DNA]</scope>
    <source>
        <strain evidence="6 7">M1803</strain>
    </source>
</reference>
<keyword evidence="3" id="KW-0547">Nucleotide-binding</keyword>
<evidence type="ECO:0000313" key="7">
    <source>
        <dbReference type="Proteomes" id="UP000593765"/>
    </source>
</evidence>
<dbReference type="InterPro" id="IPR027417">
    <property type="entry name" value="P-loop_NTPase"/>
</dbReference>
<dbReference type="SMART" id="SM00382">
    <property type="entry name" value="AAA"/>
    <property type="match status" value="1"/>
</dbReference>
<accession>A0A7M2WV35</accession>
<dbReference type="InterPro" id="IPR003439">
    <property type="entry name" value="ABC_transporter-like_ATP-bd"/>
</dbReference>
<proteinExistence type="inferred from homology"/>
<dbReference type="RefSeq" id="WP_206292100.1">
    <property type="nucleotide sequence ID" value="NZ_CP063458.1"/>
</dbReference>
<dbReference type="Gene3D" id="3.40.50.300">
    <property type="entry name" value="P-loop containing nucleotide triphosphate hydrolases"/>
    <property type="match status" value="1"/>
</dbReference>
<dbReference type="EMBL" id="CP063458">
    <property type="protein sequence ID" value="QOV89082.1"/>
    <property type="molecule type" value="Genomic_DNA"/>
</dbReference>
<dbReference type="PROSITE" id="PS50893">
    <property type="entry name" value="ABC_TRANSPORTER_2"/>
    <property type="match status" value="1"/>
</dbReference>
<protein>
    <submittedName>
        <fullName evidence="6">ATP-binding cassette domain-containing protein</fullName>
    </submittedName>
</protein>
<dbReference type="GO" id="GO:0005524">
    <property type="term" value="F:ATP binding"/>
    <property type="evidence" value="ECO:0007669"/>
    <property type="project" value="UniProtKB-KW"/>
</dbReference>
<dbReference type="AlphaFoldDB" id="A0A7M2WV35"/>
<evidence type="ECO:0000256" key="4">
    <source>
        <dbReference type="ARBA" id="ARBA00022840"/>
    </source>
</evidence>
<dbReference type="GO" id="GO:0016887">
    <property type="term" value="F:ATP hydrolysis activity"/>
    <property type="evidence" value="ECO:0007669"/>
    <property type="project" value="InterPro"/>
</dbReference>
<name>A0A7M2WV35_9BACT</name>